<evidence type="ECO:0000256" key="9">
    <source>
        <dbReference type="ARBA" id="ARBA00023012"/>
    </source>
</evidence>
<gene>
    <name evidence="14" type="ORF">SAMN05216452_3683</name>
</gene>
<evidence type="ECO:0000256" key="1">
    <source>
        <dbReference type="ARBA" id="ARBA00000085"/>
    </source>
</evidence>
<dbReference type="InterPro" id="IPR003660">
    <property type="entry name" value="HAMP_dom"/>
</dbReference>
<keyword evidence="5" id="KW-0808">Transferase</keyword>
<dbReference type="PROSITE" id="PS50885">
    <property type="entry name" value="HAMP"/>
    <property type="match status" value="1"/>
</dbReference>
<evidence type="ECO:0000256" key="10">
    <source>
        <dbReference type="ARBA" id="ARBA00023136"/>
    </source>
</evidence>
<feature type="domain" description="Histidine kinase" evidence="12">
    <location>
        <begin position="263"/>
        <end position="467"/>
    </location>
</feature>
<keyword evidence="9" id="KW-0902">Two-component regulatory system</keyword>
<evidence type="ECO:0000256" key="8">
    <source>
        <dbReference type="ARBA" id="ARBA00022989"/>
    </source>
</evidence>
<keyword evidence="6 11" id="KW-0812">Transmembrane</keyword>
<dbReference type="Gene3D" id="3.30.565.10">
    <property type="entry name" value="Histidine kinase-like ATPase, C-terminal domain"/>
    <property type="match status" value="1"/>
</dbReference>
<keyword evidence="7 14" id="KW-0418">Kinase</keyword>
<dbReference type="InterPro" id="IPR004358">
    <property type="entry name" value="Sig_transdc_His_kin-like_C"/>
</dbReference>
<evidence type="ECO:0000256" key="4">
    <source>
        <dbReference type="ARBA" id="ARBA00022553"/>
    </source>
</evidence>
<dbReference type="InterPro" id="IPR003594">
    <property type="entry name" value="HATPase_dom"/>
</dbReference>
<keyword evidence="8 11" id="KW-1133">Transmembrane helix</keyword>
<dbReference type="InterPro" id="IPR050428">
    <property type="entry name" value="TCS_sensor_his_kinase"/>
</dbReference>
<accession>A0A1H4NBR9</accession>
<dbReference type="RefSeq" id="WP_090329735.1">
    <property type="nucleotide sequence ID" value="NZ_FNSL01000001.1"/>
</dbReference>
<dbReference type="GO" id="GO:0005886">
    <property type="term" value="C:plasma membrane"/>
    <property type="evidence" value="ECO:0007669"/>
    <property type="project" value="TreeGrafter"/>
</dbReference>
<evidence type="ECO:0000256" key="5">
    <source>
        <dbReference type="ARBA" id="ARBA00022679"/>
    </source>
</evidence>
<protein>
    <recommendedName>
        <fullName evidence="3">histidine kinase</fullName>
        <ecNumber evidence="3">2.7.13.3</ecNumber>
    </recommendedName>
</protein>
<dbReference type="Pfam" id="PF02518">
    <property type="entry name" value="HATPase_c"/>
    <property type="match status" value="1"/>
</dbReference>
<feature type="transmembrane region" description="Helical" evidence="11">
    <location>
        <begin position="184"/>
        <end position="207"/>
    </location>
</feature>
<evidence type="ECO:0000259" key="13">
    <source>
        <dbReference type="PROSITE" id="PS50885"/>
    </source>
</evidence>
<dbReference type="PANTHER" id="PTHR45436:SF5">
    <property type="entry name" value="SENSOR HISTIDINE KINASE TRCS"/>
    <property type="match status" value="1"/>
</dbReference>
<dbReference type="InterPro" id="IPR036890">
    <property type="entry name" value="HATPase_C_sf"/>
</dbReference>
<evidence type="ECO:0000313" key="15">
    <source>
        <dbReference type="Proteomes" id="UP000199064"/>
    </source>
</evidence>
<dbReference type="AlphaFoldDB" id="A0A1H4NBR9"/>
<comment type="catalytic activity">
    <reaction evidence="1">
        <text>ATP + protein L-histidine = ADP + protein N-phospho-L-histidine.</text>
        <dbReference type="EC" id="2.7.13.3"/>
    </reaction>
</comment>
<dbReference type="PRINTS" id="PR00344">
    <property type="entry name" value="BCTRLSENSOR"/>
</dbReference>
<proteinExistence type="predicted"/>
<evidence type="ECO:0000256" key="2">
    <source>
        <dbReference type="ARBA" id="ARBA00004370"/>
    </source>
</evidence>
<dbReference type="Proteomes" id="UP000199064">
    <property type="component" value="Unassembled WGS sequence"/>
</dbReference>
<dbReference type="SUPFAM" id="SSF55874">
    <property type="entry name" value="ATPase domain of HSP90 chaperone/DNA topoisomerase II/histidine kinase"/>
    <property type="match status" value="1"/>
</dbReference>
<comment type="subcellular location">
    <subcellularLocation>
        <location evidence="2">Membrane</location>
    </subcellularLocation>
</comment>
<evidence type="ECO:0000256" key="7">
    <source>
        <dbReference type="ARBA" id="ARBA00022777"/>
    </source>
</evidence>
<keyword evidence="10 11" id="KW-0472">Membrane</keyword>
<organism evidence="14 15">
    <name type="scientific">Nitratireductor aquibiodomus</name>
    <dbReference type="NCBI Taxonomy" id="204799"/>
    <lineage>
        <taxon>Bacteria</taxon>
        <taxon>Pseudomonadati</taxon>
        <taxon>Pseudomonadota</taxon>
        <taxon>Alphaproteobacteria</taxon>
        <taxon>Hyphomicrobiales</taxon>
        <taxon>Phyllobacteriaceae</taxon>
        <taxon>Nitratireductor</taxon>
    </lineage>
</organism>
<evidence type="ECO:0000256" key="6">
    <source>
        <dbReference type="ARBA" id="ARBA00022692"/>
    </source>
</evidence>
<keyword evidence="15" id="KW-1185">Reference proteome</keyword>
<evidence type="ECO:0000256" key="3">
    <source>
        <dbReference type="ARBA" id="ARBA00012438"/>
    </source>
</evidence>
<dbReference type="InterPro" id="IPR005467">
    <property type="entry name" value="His_kinase_dom"/>
</dbReference>
<evidence type="ECO:0000259" key="12">
    <source>
        <dbReference type="PROSITE" id="PS50109"/>
    </source>
</evidence>
<dbReference type="SMART" id="SM00387">
    <property type="entry name" value="HATPase_c"/>
    <property type="match status" value="1"/>
</dbReference>
<sequence length="472" mass="51274">MTDPKTQSWLRRIVSRSLAVRVIAFSSFWAVIALVVIATIISALFRQVSERGFDSVLSAYLNNVIGSVGIAEDGDLQGSPNLDDLRFLQPQSGWYWAVEPVTSDLGGALRSPSMATPIPSPDSGEVPFNTGFQRSYMTVGPGGDTIEVVEAELVVGDQGQVARFRVMGNRSELEEEVSQFVRKLYGYLAIFGLGMIAINVFAILYGLRPLNRVQQALSDIRAGSAQRLEGPFPTEIESLADETNALIDNNRRIVERSRKQVGNLAHSLKTPLAVLMNEGHAVGGERGKLITAQATALQQQLDHYLQRARAAAQRDSLVFRTPVKASLERMARVMGKLNPSIDLQVQFPDEPLIFAGEREDLEEISGNLMENAMKWARSRVSLSVEEGETQGDGHGVLILIEDDGPGIPEEKARDALKRGRRLDETKPGTGLGLAIVADLVEEYGGSLALERSSLGGLKAVVSLPRAETQGAS</sequence>
<evidence type="ECO:0000256" key="11">
    <source>
        <dbReference type="SAM" id="Phobius"/>
    </source>
</evidence>
<evidence type="ECO:0000313" key="14">
    <source>
        <dbReference type="EMBL" id="SEB92082.1"/>
    </source>
</evidence>
<name>A0A1H4NBR9_9HYPH</name>
<dbReference type="EMBL" id="FNSL01000001">
    <property type="protein sequence ID" value="SEB92082.1"/>
    <property type="molecule type" value="Genomic_DNA"/>
</dbReference>
<dbReference type="GO" id="GO:0000160">
    <property type="term" value="P:phosphorelay signal transduction system"/>
    <property type="evidence" value="ECO:0007669"/>
    <property type="project" value="UniProtKB-KW"/>
</dbReference>
<dbReference type="PROSITE" id="PS50109">
    <property type="entry name" value="HIS_KIN"/>
    <property type="match status" value="1"/>
</dbReference>
<dbReference type="GO" id="GO:0004673">
    <property type="term" value="F:protein histidine kinase activity"/>
    <property type="evidence" value="ECO:0007669"/>
    <property type="project" value="UniProtKB-EC"/>
</dbReference>
<dbReference type="EC" id="2.7.13.3" evidence="3"/>
<dbReference type="PANTHER" id="PTHR45436">
    <property type="entry name" value="SENSOR HISTIDINE KINASE YKOH"/>
    <property type="match status" value="1"/>
</dbReference>
<keyword evidence="4" id="KW-0597">Phosphoprotein</keyword>
<reference evidence="15" key="1">
    <citation type="submission" date="2016-10" db="EMBL/GenBank/DDBJ databases">
        <authorList>
            <person name="Varghese N."/>
            <person name="Submissions S."/>
        </authorList>
    </citation>
    <scope>NUCLEOTIDE SEQUENCE [LARGE SCALE GENOMIC DNA]</scope>
    <source>
        <strain evidence="15">ES.061</strain>
    </source>
</reference>
<feature type="transmembrane region" description="Helical" evidence="11">
    <location>
        <begin position="20"/>
        <end position="45"/>
    </location>
</feature>
<feature type="domain" description="HAMP" evidence="13">
    <location>
        <begin position="204"/>
        <end position="255"/>
    </location>
</feature>